<dbReference type="Pfam" id="PF01061">
    <property type="entry name" value="ABC2_membrane"/>
    <property type="match status" value="1"/>
</dbReference>
<dbReference type="RefSeq" id="WP_111246059.1">
    <property type="nucleotide sequence ID" value="NZ_AP023358.1"/>
</dbReference>
<evidence type="ECO:0000313" key="8">
    <source>
        <dbReference type="Proteomes" id="UP000248627"/>
    </source>
</evidence>
<accession>A0A2W2D3K9</accession>
<comment type="similarity">
    <text evidence="6">Belongs to the ABC-2 integral membrane protein family.</text>
</comment>
<keyword evidence="6" id="KW-1003">Cell membrane</keyword>
<protein>
    <recommendedName>
        <fullName evidence="6">Transport permease protein</fullName>
    </recommendedName>
</protein>
<dbReference type="PRINTS" id="PR00164">
    <property type="entry name" value="ABC2TRNSPORT"/>
</dbReference>
<feature type="transmembrane region" description="Helical" evidence="6">
    <location>
        <begin position="46"/>
        <end position="68"/>
    </location>
</feature>
<evidence type="ECO:0000256" key="5">
    <source>
        <dbReference type="ARBA" id="ARBA00023251"/>
    </source>
</evidence>
<dbReference type="PANTHER" id="PTHR43229">
    <property type="entry name" value="NODULATION PROTEIN J"/>
    <property type="match status" value="1"/>
</dbReference>
<dbReference type="InterPro" id="IPR013525">
    <property type="entry name" value="ABC2_TM"/>
</dbReference>
<dbReference type="AlphaFoldDB" id="A0A2W2D3K9"/>
<dbReference type="GO" id="GO:0046677">
    <property type="term" value="P:response to antibiotic"/>
    <property type="evidence" value="ECO:0007669"/>
    <property type="project" value="UniProtKB-KW"/>
</dbReference>
<keyword evidence="5" id="KW-0046">Antibiotic resistance</keyword>
<keyword evidence="2 6" id="KW-0812">Transmembrane</keyword>
<dbReference type="PANTHER" id="PTHR43229:SF6">
    <property type="entry name" value="ABC-TYPE MULTIDRUG TRANSPORT SYSTEM, PERMEASE COMPONENT"/>
    <property type="match status" value="1"/>
</dbReference>
<organism evidence="7 8">
    <name type="scientific">Micromonospora endophytica</name>
    <dbReference type="NCBI Taxonomy" id="515350"/>
    <lineage>
        <taxon>Bacteria</taxon>
        <taxon>Bacillati</taxon>
        <taxon>Actinomycetota</taxon>
        <taxon>Actinomycetes</taxon>
        <taxon>Micromonosporales</taxon>
        <taxon>Micromonosporaceae</taxon>
        <taxon>Micromonospora</taxon>
    </lineage>
</organism>
<keyword evidence="6" id="KW-0813">Transport</keyword>
<keyword evidence="4 6" id="KW-0472">Membrane</keyword>
<feature type="transmembrane region" description="Helical" evidence="6">
    <location>
        <begin position="198"/>
        <end position="216"/>
    </location>
</feature>
<proteinExistence type="inferred from homology"/>
<gene>
    <name evidence="7" type="ORF">C1I93_26785</name>
</gene>
<dbReference type="PIRSF" id="PIRSF006648">
    <property type="entry name" value="DrrB"/>
    <property type="match status" value="1"/>
</dbReference>
<evidence type="ECO:0000256" key="1">
    <source>
        <dbReference type="ARBA" id="ARBA00004141"/>
    </source>
</evidence>
<dbReference type="GO" id="GO:0140359">
    <property type="term" value="F:ABC-type transporter activity"/>
    <property type="evidence" value="ECO:0007669"/>
    <property type="project" value="InterPro"/>
</dbReference>
<feature type="transmembrane region" description="Helical" evidence="6">
    <location>
        <begin position="248"/>
        <end position="270"/>
    </location>
</feature>
<name>A0A2W2D3K9_9ACTN</name>
<evidence type="ECO:0000313" key="7">
    <source>
        <dbReference type="EMBL" id="PZF87083.1"/>
    </source>
</evidence>
<evidence type="ECO:0000256" key="4">
    <source>
        <dbReference type="ARBA" id="ARBA00023136"/>
    </source>
</evidence>
<keyword evidence="8" id="KW-1185">Reference proteome</keyword>
<feature type="transmembrane region" description="Helical" evidence="6">
    <location>
        <begin position="164"/>
        <end position="186"/>
    </location>
</feature>
<dbReference type="EMBL" id="POTX01000283">
    <property type="protein sequence ID" value="PZF87083.1"/>
    <property type="molecule type" value="Genomic_DNA"/>
</dbReference>
<keyword evidence="3 6" id="KW-1133">Transmembrane helix</keyword>
<reference evidence="7 8" key="1">
    <citation type="submission" date="2018-01" db="EMBL/GenBank/DDBJ databases">
        <title>Draft genome sequence of Jishengella endophytica.</title>
        <authorList>
            <person name="Sahin N."/>
            <person name="Ay H."/>
            <person name="Saygin H."/>
        </authorList>
    </citation>
    <scope>NUCLEOTIDE SEQUENCE [LARGE SCALE GENOMIC DNA]</scope>
    <source>
        <strain evidence="7 8">DSM 45430</strain>
    </source>
</reference>
<dbReference type="Proteomes" id="UP000248627">
    <property type="component" value="Unassembled WGS sequence"/>
</dbReference>
<sequence length="286" mass="30128">MTGLAPARPETRRHARTDAIRHAGLGAPVALLRRDLTERTLFRMPLVLDLVFGMMNLLVFLFISRVLVPAGGHESFASGAYFDFVAVGIIFMLVVQSATTQLISRVSREQRAGTLEMLVGQPVPASLLALGLAAYPLLFVLLRATAYLAVLALCFGLGVGHADWLGVAVVLLTGATTMMAVGLVLVALSLTVGHGDTLARLLVVAFSFLSGTYFPITALPGPLPGLTTVLPTRSALDGLRAALSGGDWMGSAGALLVAALVLLPLGCWMFDRALRGAARRGVLTRD</sequence>
<dbReference type="InterPro" id="IPR051784">
    <property type="entry name" value="Nod_factor_ABC_transporter"/>
</dbReference>
<feature type="transmembrane region" description="Helical" evidence="6">
    <location>
        <begin position="80"/>
        <end position="104"/>
    </location>
</feature>
<dbReference type="OrthoDB" id="3364214at2"/>
<comment type="subcellular location">
    <subcellularLocation>
        <location evidence="6">Cell membrane</location>
        <topology evidence="6">Multi-pass membrane protein</topology>
    </subcellularLocation>
    <subcellularLocation>
        <location evidence="1">Membrane</location>
        <topology evidence="1">Multi-pass membrane protein</topology>
    </subcellularLocation>
</comment>
<dbReference type="InterPro" id="IPR047817">
    <property type="entry name" value="ABC2_TM_bact-type"/>
</dbReference>
<dbReference type="GO" id="GO:0043190">
    <property type="term" value="C:ATP-binding cassette (ABC) transporter complex"/>
    <property type="evidence" value="ECO:0007669"/>
    <property type="project" value="InterPro"/>
</dbReference>
<dbReference type="PROSITE" id="PS51012">
    <property type="entry name" value="ABC_TM2"/>
    <property type="match status" value="1"/>
</dbReference>
<evidence type="ECO:0000256" key="6">
    <source>
        <dbReference type="RuleBase" id="RU361157"/>
    </source>
</evidence>
<comment type="caution">
    <text evidence="7">The sequence shown here is derived from an EMBL/GenBank/DDBJ whole genome shotgun (WGS) entry which is preliminary data.</text>
</comment>
<evidence type="ECO:0000256" key="2">
    <source>
        <dbReference type="ARBA" id="ARBA00022692"/>
    </source>
</evidence>
<dbReference type="InterPro" id="IPR000412">
    <property type="entry name" value="ABC_2_transport"/>
</dbReference>
<feature type="transmembrane region" description="Helical" evidence="6">
    <location>
        <begin position="125"/>
        <end position="158"/>
    </location>
</feature>
<evidence type="ECO:0000256" key="3">
    <source>
        <dbReference type="ARBA" id="ARBA00022989"/>
    </source>
</evidence>